<dbReference type="Proteomes" id="UP000662857">
    <property type="component" value="Chromosome"/>
</dbReference>
<evidence type="ECO:0000256" key="6">
    <source>
        <dbReference type="ARBA" id="ARBA00023136"/>
    </source>
</evidence>
<evidence type="ECO:0000313" key="10">
    <source>
        <dbReference type="EMBL" id="QSB17589.1"/>
    </source>
</evidence>
<dbReference type="PROSITE" id="PS50850">
    <property type="entry name" value="MFS"/>
    <property type="match status" value="1"/>
</dbReference>
<dbReference type="Pfam" id="PF07690">
    <property type="entry name" value="MFS_1"/>
    <property type="match status" value="1"/>
</dbReference>
<evidence type="ECO:0000256" key="4">
    <source>
        <dbReference type="ARBA" id="ARBA00022692"/>
    </source>
</evidence>
<feature type="transmembrane region" description="Helical" evidence="8">
    <location>
        <begin position="212"/>
        <end position="231"/>
    </location>
</feature>
<evidence type="ECO:0000256" key="8">
    <source>
        <dbReference type="SAM" id="Phobius"/>
    </source>
</evidence>
<feature type="transmembrane region" description="Helical" evidence="8">
    <location>
        <begin position="243"/>
        <end position="263"/>
    </location>
</feature>
<keyword evidence="3" id="KW-1003">Cell membrane</keyword>
<name>A0A895YQ29_9ACTN</name>
<dbReference type="AlphaFoldDB" id="A0A895YQ29"/>
<feature type="region of interest" description="Disordered" evidence="7">
    <location>
        <begin position="414"/>
        <end position="433"/>
    </location>
</feature>
<feature type="compositionally biased region" description="Polar residues" evidence="7">
    <location>
        <begin position="424"/>
        <end position="433"/>
    </location>
</feature>
<dbReference type="InterPro" id="IPR036259">
    <property type="entry name" value="MFS_trans_sf"/>
</dbReference>
<dbReference type="RefSeq" id="WP_239676762.1">
    <property type="nucleotide sequence ID" value="NZ_CP070499.1"/>
</dbReference>
<dbReference type="InterPro" id="IPR011701">
    <property type="entry name" value="MFS"/>
</dbReference>
<feature type="transmembrane region" description="Helical" evidence="8">
    <location>
        <begin position="332"/>
        <end position="360"/>
    </location>
</feature>
<dbReference type="PANTHER" id="PTHR23517:SF2">
    <property type="entry name" value="MULTIDRUG RESISTANCE PROTEIN MDTH"/>
    <property type="match status" value="1"/>
</dbReference>
<feature type="domain" description="Major facilitator superfamily (MFS) profile" evidence="9">
    <location>
        <begin position="1"/>
        <end position="408"/>
    </location>
</feature>
<evidence type="ECO:0000256" key="1">
    <source>
        <dbReference type="ARBA" id="ARBA00004651"/>
    </source>
</evidence>
<keyword evidence="6 8" id="KW-0472">Membrane</keyword>
<evidence type="ECO:0000256" key="3">
    <source>
        <dbReference type="ARBA" id="ARBA00022475"/>
    </source>
</evidence>
<dbReference type="KEGG" id="nhy:JQS43_24635"/>
<dbReference type="Gene3D" id="1.20.1250.20">
    <property type="entry name" value="MFS general substrate transporter like domains"/>
    <property type="match status" value="1"/>
</dbReference>
<feature type="transmembrane region" description="Helical" evidence="8">
    <location>
        <begin position="380"/>
        <end position="403"/>
    </location>
</feature>
<accession>A0A895YQ29</accession>
<dbReference type="EMBL" id="CP070499">
    <property type="protein sequence ID" value="QSB17589.1"/>
    <property type="molecule type" value="Genomic_DNA"/>
</dbReference>
<keyword evidence="2" id="KW-0813">Transport</keyword>
<feature type="transmembrane region" description="Helical" evidence="8">
    <location>
        <begin position="167"/>
        <end position="187"/>
    </location>
</feature>
<evidence type="ECO:0000313" key="11">
    <source>
        <dbReference type="Proteomes" id="UP000662857"/>
    </source>
</evidence>
<dbReference type="GO" id="GO:0022857">
    <property type="term" value="F:transmembrane transporter activity"/>
    <property type="evidence" value="ECO:0007669"/>
    <property type="project" value="InterPro"/>
</dbReference>
<evidence type="ECO:0000256" key="2">
    <source>
        <dbReference type="ARBA" id="ARBA00022448"/>
    </source>
</evidence>
<gene>
    <name evidence="10" type="ORF">JQS43_24635</name>
</gene>
<proteinExistence type="predicted"/>
<evidence type="ECO:0000256" key="7">
    <source>
        <dbReference type="SAM" id="MobiDB-lite"/>
    </source>
</evidence>
<sequence length="433" mass="44682">MIATWRLWRSFPWPVRLLVLNQAGINFGFYLVLPYLATYLTDDVGMSLATVAVVLAVRNLSQQGLFMVGGSASDRLGARSVIIAGCALRTVGFGLFVVAGSVPWLLMAAVLSGVAGGLFNPAARAYLADAAGDRRTEGFALFQVCGNVGSLAGPAVGSVLLLVDFRLVAAAAAVVFAGLTLAQLAALPPRPATRTGGTLRSDWRRCLTDRRFVLFTLALSATYTLQSQLYLILPVRAERATGAAWAVALLFVTATVVTVVGQVRVAQWCRRWRPGVAMATGLAVMAAGFALPALADGYLPVLAAALLLAAGLLPVMPVMLERIGAFGGRHGLAGTYFGFFYMVSGVVAAAGTAVIGWVAGRAEAATAGASSQVGAAATTAIAAPAWWLCAGLGLTAAAAVWLLERAGQLTPADSPEAAAAGAAQTTSTNNDRR</sequence>
<dbReference type="InterPro" id="IPR020846">
    <property type="entry name" value="MFS_dom"/>
</dbReference>
<keyword evidence="5 8" id="KW-1133">Transmembrane helix</keyword>
<comment type="subcellular location">
    <subcellularLocation>
        <location evidence="1">Cell membrane</location>
        <topology evidence="1">Multi-pass membrane protein</topology>
    </subcellularLocation>
</comment>
<keyword evidence="11" id="KW-1185">Reference proteome</keyword>
<organism evidence="10 11">
    <name type="scientific">Natronosporangium hydrolyticum</name>
    <dbReference type="NCBI Taxonomy" id="2811111"/>
    <lineage>
        <taxon>Bacteria</taxon>
        <taxon>Bacillati</taxon>
        <taxon>Actinomycetota</taxon>
        <taxon>Actinomycetes</taxon>
        <taxon>Micromonosporales</taxon>
        <taxon>Micromonosporaceae</taxon>
        <taxon>Natronosporangium</taxon>
    </lineage>
</organism>
<protein>
    <submittedName>
        <fullName evidence="10">MFS transporter</fullName>
    </submittedName>
</protein>
<feature type="transmembrane region" description="Helical" evidence="8">
    <location>
        <begin position="275"/>
        <end position="295"/>
    </location>
</feature>
<dbReference type="SUPFAM" id="SSF103473">
    <property type="entry name" value="MFS general substrate transporter"/>
    <property type="match status" value="1"/>
</dbReference>
<evidence type="ECO:0000256" key="5">
    <source>
        <dbReference type="ARBA" id="ARBA00022989"/>
    </source>
</evidence>
<evidence type="ECO:0000259" key="9">
    <source>
        <dbReference type="PROSITE" id="PS50850"/>
    </source>
</evidence>
<feature type="transmembrane region" description="Helical" evidence="8">
    <location>
        <begin position="105"/>
        <end position="127"/>
    </location>
</feature>
<feature type="transmembrane region" description="Helical" evidence="8">
    <location>
        <begin position="15"/>
        <end position="38"/>
    </location>
</feature>
<dbReference type="PANTHER" id="PTHR23517">
    <property type="entry name" value="RESISTANCE PROTEIN MDTM, PUTATIVE-RELATED-RELATED"/>
    <property type="match status" value="1"/>
</dbReference>
<feature type="transmembrane region" description="Helical" evidence="8">
    <location>
        <begin position="139"/>
        <end position="161"/>
    </location>
</feature>
<reference evidence="10" key="1">
    <citation type="submission" date="2021-02" db="EMBL/GenBank/DDBJ databases">
        <title>Natrosporangium hydrolyticum gen. nov., sp. nov, a haloalkaliphilic actinobacterium from a soda solonchak soil.</title>
        <authorList>
            <person name="Sorokin D.Y."/>
            <person name="Khijniak T.V."/>
            <person name="Zakharycheva A.P."/>
            <person name="Boueva O.V."/>
            <person name="Ariskina E.V."/>
            <person name="Hahnke R.L."/>
            <person name="Bunk B."/>
            <person name="Sproer C."/>
            <person name="Schumann P."/>
            <person name="Evtushenko L.I."/>
            <person name="Kublanov I.V."/>
        </authorList>
    </citation>
    <scope>NUCLEOTIDE SEQUENCE</scope>
    <source>
        <strain evidence="10">DSM 106523</strain>
    </source>
</reference>
<keyword evidence="4 8" id="KW-0812">Transmembrane</keyword>
<dbReference type="InterPro" id="IPR050171">
    <property type="entry name" value="MFS_Transporters"/>
</dbReference>
<dbReference type="GO" id="GO:0005886">
    <property type="term" value="C:plasma membrane"/>
    <property type="evidence" value="ECO:0007669"/>
    <property type="project" value="UniProtKB-SubCell"/>
</dbReference>
<feature type="transmembrane region" description="Helical" evidence="8">
    <location>
        <begin position="301"/>
        <end position="320"/>
    </location>
</feature>